<organism evidence="15 16">
    <name type="scientific">Ramalina farinacea</name>
    <dbReference type="NCBI Taxonomy" id="258253"/>
    <lineage>
        <taxon>Eukaryota</taxon>
        <taxon>Fungi</taxon>
        <taxon>Dikarya</taxon>
        <taxon>Ascomycota</taxon>
        <taxon>Pezizomycotina</taxon>
        <taxon>Lecanoromycetes</taxon>
        <taxon>OSLEUM clade</taxon>
        <taxon>Lecanoromycetidae</taxon>
        <taxon>Lecanorales</taxon>
        <taxon>Lecanorineae</taxon>
        <taxon>Ramalinaceae</taxon>
        <taxon>Ramalina</taxon>
    </lineage>
</organism>
<gene>
    <name evidence="15" type="ORF">OHK93_000619</name>
</gene>
<dbReference type="SMART" id="SM00487">
    <property type="entry name" value="DEXDc"/>
    <property type="match status" value="1"/>
</dbReference>
<dbReference type="Gene3D" id="3.30.40.10">
    <property type="entry name" value="Zinc/RING finger domain, C3HC4 (zinc finger)"/>
    <property type="match status" value="1"/>
</dbReference>
<keyword evidence="9" id="KW-0539">Nucleus</keyword>
<feature type="compositionally biased region" description="Polar residues" evidence="11">
    <location>
        <begin position="1547"/>
        <end position="1569"/>
    </location>
</feature>
<evidence type="ECO:0000256" key="4">
    <source>
        <dbReference type="ARBA" id="ARBA00022741"/>
    </source>
</evidence>
<dbReference type="InterPro" id="IPR011011">
    <property type="entry name" value="Znf_FYVE_PHD"/>
</dbReference>
<dbReference type="GO" id="GO:0005524">
    <property type="term" value="F:ATP binding"/>
    <property type="evidence" value="ECO:0007669"/>
    <property type="project" value="UniProtKB-KW"/>
</dbReference>
<feature type="region of interest" description="Disordered" evidence="11">
    <location>
        <begin position="1299"/>
        <end position="1424"/>
    </location>
</feature>
<dbReference type="InterPro" id="IPR019787">
    <property type="entry name" value="Znf_PHD-finger"/>
</dbReference>
<dbReference type="PROSITE" id="PS50016">
    <property type="entry name" value="ZF_PHD_2"/>
    <property type="match status" value="1"/>
</dbReference>
<dbReference type="GO" id="GO:0016887">
    <property type="term" value="F:ATP hydrolysis activity"/>
    <property type="evidence" value="ECO:0007669"/>
    <property type="project" value="TreeGrafter"/>
</dbReference>
<dbReference type="InterPro" id="IPR000330">
    <property type="entry name" value="SNF2_N"/>
</dbReference>
<evidence type="ECO:0000259" key="14">
    <source>
        <dbReference type="PROSITE" id="PS51194"/>
    </source>
</evidence>
<feature type="region of interest" description="Disordered" evidence="11">
    <location>
        <begin position="135"/>
        <end position="249"/>
    </location>
</feature>
<dbReference type="GO" id="GO:0003677">
    <property type="term" value="F:DNA binding"/>
    <property type="evidence" value="ECO:0007669"/>
    <property type="project" value="TreeGrafter"/>
</dbReference>
<dbReference type="Pfam" id="PF00271">
    <property type="entry name" value="Helicase_C"/>
    <property type="match status" value="1"/>
</dbReference>
<dbReference type="InterPro" id="IPR040934">
    <property type="entry name" value="Znf-CCCH_6"/>
</dbReference>
<dbReference type="InterPro" id="IPR027417">
    <property type="entry name" value="P-loop_NTPase"/>
</dbReference>
<evidence type="ECO:0000256" key="11">
    <source>
        <dbReference type="SAM" id="MobiDB-lite"/>
    </source>
</evidence>
<feature type="domain" description="Helicase C-terminal" evidence="14">
    <location>
        <begin position="1048"/>
        <end position="1201"/>
    </location>
</feature>
<protein>
    <submittedName>
        <fullName evidence="15">Uncharacterized protein</fullName>
    </submittedName>
</protein>
<feature type="compositionally biased region" description="Polar residues" evidence="11">
    <location>
        <begin position="28"/>
        <end position="42"/>
    </location>
</feature>
<feature type="domain" description="Helicase ATP-binding" evidence="13">
    <location>
        <begin position="743"/>
        <end position="914"/>
    </location>
</feature>
<dbReference type="Pfam" id="PF18585">
    <property type="entry name" value="zf-CCCH_6"/>
    <property type="match status" value="1"/>
</dbReference>
<proteinExistence type="predicted"/>
<feature type="compositionally biased region" description="Acidic residues" evidence="11">
    <location>
        <begin position="1346"/>
        <end position="1372"/>
    </location>
</feature>
<keyword evidence="6" id="KW-0378">Hydrolase</keyword>
<dbReference type="InterPro" id="IPR056616">
    <property type="entry name" value="Chromo_MIT1"/>
</dbReference>
<dbReference type="Gene3D" id="3.40.50.300">
    <property type="entry name" value="P-loop containing nucleotide triphosphate hydrolases"/>
    <property type="match status" value="1"/>
</dbReference>
<evidence type="ECO:0000256" key="6">
    <source>
        <dbReference type="ARBA" id="ARBA00022801"/>
    </source>
</evidence>
<comment type="subunit">
    <text evidence="2">Component of the NuA4 histone acetyltransferase complex.</text>
</comment>
<evidence type="ECO:0000256" key="2">
    <source>
        <dbReference type="ARBA" id="ARBA00011353"/>
    </source>
</evidence>
<feature type="region of interest" description="Disordered" evidence="11">
    <location>
        <begin position="28"/>
        <end position="55"/>
    </location>
</feature>
<dbReference type="InterPro" id="IPR038718">
    <property type="entry name" value="SNF2-like_sf"/>
</dbReference>
<feature type="region of interest" description="Disordered" evidence="11">
    <location>
        <begin position="262"/>
        <end position="303"/>
    </location>
</feature>
<dbReference type="GO" id="GO:0140658">
    <property type="term" value="F:ATP-dependent chromatin remodeler activity"/>
    <property type="evidence" value="ECO:0007669"/>
    <property type="project" value="TreeGrafter"/>
</dbReference>
<dbReference type="Pfam" id="PF23615">
    <property type="entry name" value="Chromo_MIT1"/>
    <property type="match status" value="1"/>
</dbReference>
<keyword evidence="5 10" id="KW-0863">Zinc-finger</keyword>
<evidence type="ECO:0000259" key="12">
    <source>
        <dbReference type="PROSITE" id="PS50016"/>
    </source>
</evidence>
<evidence type="ECO:0000256" key="3">
    <source>
        <dbReference type="ARBA" id="ARBA00022723"/>
    </source>
</evidence>
<dbReference type="InterPro" id="IPR041684">
    <property type="entry name" value="Znf-PHD-like"/>
</dbReference>
<dbReference type="InterPro" id="IPR014001">
    <property type="entry name" value="Helicase_ATP-bd"/>
</dbReference>
<dbReference type="InterPro" id="IPR001965">
    <property type="entry name" value="Znf_PHD"/>
</dbReference>
<evidence type="ECO:0000256" key="10">
    <source>
        <dbReference type="PROSITE-ProRule" id="PRU00146"/>
    </source>
</evidence>
<evidence type="ECO:0000313" key="15">
    <source>
        <dbReference type="EMBL" id="MDI1485481.1"/>
    </source>
</evidence>
<keyword evidence="7" id="KW-0862">Zinc</keyword>
<keyword evidence="16" id="KW-1185">Reference proteome</keyword>
<dbReference type="GO" id="GO:0003682">
    <property type="term" value="F:chromatin binding"/>
    <property type="evidence" value="ECO:0007669"/>
    <property type="project" value="TreeGrafter"/>
</dbReference>
<keyword evidence="4" id="KW-0547">Nucleotide-binding</keyword>
<evidence type="ECO:0000256" key="5">
    <source>
        <dbReference type="ARBA" id="ARBA00022771"/>
    </source>
</evidence>
<dbReference type="InterPro" id="IPR049730">
    <property type="entry name" value="SNF2/RAD54-like_C"/>
</dbReference>
<dbReference type="PROSITE" id="PS51194">
    <property type="entry name" value="HELICASE_CTER"/>
    <property type="match status" value="1"/>
</dbReference>
<dbReference type="GO" id="GO:0042393">
    <property type="term" value="F:histone binding"/>
    <property type="evidence" value="ECO:0007669"/>
    <property type="project" value="TreeGrafter"/>
</dbReference>
<dbReference type="InterPro" id="IPR001650">
    <property type="entry name" value="Helicase_C-like"/>
</dbReference>
<dbReference type="GO" id="GO:0008270">
    <property type="term" value="F:zinc ion binding"/>
    <property type="evidence" value="ECO:0007669"/>
    <property type="project" value="UniProtKB-KW"/>
</dbReference>
<dbReference type="SUPFAM" id="SSF54160">
    <property type="entry name" value="Chromo domain-like"/>
    <property type="match status" value="1"/>
</dbReference>
<dbReference type="GO" id="GO:0005634">
    <property type="term" value="C:nucleus"/>
    <property type="evidence" value="ECO:0007669"/>
    <property type="project" value="UniProtKB-SubCell"/>
</dbReference>
<dbReference type="SUPFAM" id="SSF52540">
    <property type="entry name" value="P-loop containing nucleoside triphosphate hydrolases"/>
    <property type="match status" value="2"/>
</dbReference>
<feature type="domain" description="PHD-type" evidence="12">
    <location>
        <begin position="352"/>
        <end position="413"/>
    </location>
</feature>
<dbReference type="SMART" id="SM00490">
    <property type="entry name" value="HELICc"/>
    <property type="match status" value="1"/>
</dbReference>
<dbReference type="Pfam" id="PF00176">
    <property type="entry name" value="SNF2-rel_dom"/>
    <property type="match status" value="1"/>
</dbReference>
<evidence type="ECO:0000259" key="13">
    <source>
        <dbReference type="PROSITE" id="PS51192"/>
    </source>
</evidence>
<dbReference type="PANTHER" id="PTHR45623">
    <property type="entry name" value="CHROMODOMAIN-HELICASE-DNA-BINDING PROTEIN 3-RELATED-RELATED"/>
    <property type="match status" value="1"/>
</dbReference>
<dbReference type="EMBL" id="JAPUFD010000001">
    <property type="protein sequence ID" value="MDI1485481.1"/>
    <property type="molecule type" value="Genomic_DNA"/>
</dbReference>
<name>A0AA43QF89_9LECA</name>
<dbReference type="InterPro" id="IPR055565">
    <property type="entry name" value="DUF7141"/>
</dbReference>
<comment type="caution">
    <text evidence="15">The sequence shown here is derived from an EMBL/GenBank/DDBJ whole genome shotgun (WGS) entry which is preliminary data.</text>
</comment>
<dbReference type="CDD" id="cd18793">
    <property type="entry name" value="SF2_C_SNF"/>
    <property type="match status" value="1"/>
</dbReference>
<keyword evidence="8" id="KW-0067">ATP-binding</keyword>
<dbReference type="GO" id="GO:0000785">
    <property type="term" value="C:chromatin"/>
    <property type="evidence" value="ECO:0007669"/>
    <property type="project" value="TreeGrafter"/>
</dbReference>
<keyword evidence="3" id="KW-0479">Metal-binding</keyword>
<evidence type="ECO:0000256" key="7">
    <source>
        <dbReference type="ARBA" id="ARBA00022833"/>
    </source>
</evidence>
<feature type="compositionally biased region" description="Gly residues" evidence="11">
    <location>
        <begin position="1525"/>
        <end position="1534"/>
    </location>
</feature>
<dbReference type="SUPFAM" id="SSF57903">
    <property type="entry name" value="FYVE/PHD zinc finger"/>
    <property type="match status" value="1"/>
</dbReference>
<reference evidence="15" key="1">
    <citation type="journal article" date="2023" name="Genome Biol. Evol.">
        <title>First Whole Genome Sequence and Flow Cytometry Genome Size Data for the Lichen-Forming Fungus Ramalina farinacea (Ascomycota).</title>
        <authorList>
            <person name="Llewellyn T."/>
            <person name="Mian S."/>
            <person name="Hill R."/>
            <person name="Leitch I.J."/>
            <person name="Gaya E."/>
        </authorList>
    </citation>
    <scope>NUCLEOTIDE SEQUENCE</scope>
    <source>
        <strain evidence="15">LIQ254RAFAR</strain>
    </source>
</reference>
<dbReference type="CDD" id="cd17919">
    <property type="entry name" value="DEXHc_Snf"/>
    <property type="match status" value="1"/>
</dbReference>
<dbReference type="CDD" id="cd15489">
    <property type="entry name" value="PHD_SF"/>
    <property type="match status" value="1"/>
</dbReference>
<feature type="region of interest" description="Disordered" evidence="11">
    <location>
        <begin position="1506"/>
        <end position="1595"/>
    </location>
</feature>
<dbReference type="Pfam" id="PF15446">
    <property type="entry name" value="zf-PHD-like"/>
    <property type="match status" value="1"/>
</dbReference>
<feature type="compositionally biased region" description="Low complexity" evidence="11">
    <location>
        <begin position="209"/>
        <end position="219"/>
    </location>
</feature>
<dbReference type="PANTHER" id="PTHR45623:SF17">
    <property type="entry name" value="CHROMODOMAIN-HELICASE-DNA-BINDING PROTEIN 3-RELATED"/>
    <property type="match status" value="1"/>
</dbReference>
<sequence>MTDLTLDEPEPLREGDGLFDDELQFAQQTLNDSSDDAPTTEPQFVFQGNPKDDPRDHTQYFVKKHGFSVKVPPAQRRWEYQVYKEPAVMRILEEYDEEELSYLVRFEDGSEEQVALHELQDFEGGPKALSNLQIYGPEDDISNSSDVAVAPKRGSKTKKSRSRKKISDIIDLSDESSSTVESRPAQRRRQLRTAKTSSSGRPSLRRSSRSNPSMASPSSEMITSDESDFGPKKRRRQIGSRSTRVAAQKRVNYSDAAAIDLSDENSEDLPRRRGRPRGSGSNLRLNPPSRQSPEGARRSERNSHFARSMRELGEDEIPEQGAERGGAVIKFTGAKEHFKQLPRDDPFGDRHCQTCDVCYEVGDNEVRGRMIYCQGCTLSYHQKCLGHRSSRDHLVTKVGDRDFVLQCRRCVNLAKQKDLTAPDQGRCFTCKLTGPSCPAFRPRKTVKQEQREREENDDEDPIVEVAPEKINNHRNVLFRCMSCYRAYHLHHMDPMDGTTLASLGSDEDRNAERRFQEYSRDWRCKTCIDAPAEVDGLVAWRPLDPKSYKEGTTTDMVCEDDKEYLVKWKKLPHTKIMWMAGPWVWGVTSPTMRKAFARRDNETNLPKMTTEDAVPEEFMRVDIVFDIEYTNIVNIHTPEVDKKRIKEVKRALVKFKGLGYEDVVWIEPPSPEETERYQDYKGAYEDWVMGQHIQLPGVKGLNSHLTRIRSKEFGKELALTVQPEGLTGGKLMDYQLEGINWLYYQWFQQKNAILADEMGLGKTIQIIGYLTKLKEDHNCWPFLVVVPNSTCPNWRREIKQWAPNLRVVTYYGSAEARKLAAKYELFPDGPKDLKCHAVVTSYDAAQDSEFRTVFRGIRWAGLVVDEGQRLKNDKSILYSSLNALKAPFKVLMTGTPLQNNARELFNLLQFLDPKEDAQAMEEHYAELDPEKVKELHDKLKPIFLRRTKAQVLTFLPPMAQIIVPVSLSILQKKLYRSILAKNPELIKSIMGASARSLKQTERANLNNILMQLRKCLCHPFVYSRQIEERSRDPMVSHRNLVDASSKLQLLEIMLPMLQDRGHRVLIFSQFLNMLDMVEDFLDGLGLLHQRLDGSMNSLEKQRRIDEFNAPDSNLFAFLLSTRAGGVGINLATADTVIILDPDFNPHQDIQALSRAHRIGQKKKVLVFQLTTRSTAEEKIMQIGKKKMMLDHVLIEQMQADDDAGMDLESILRHGTEAIFADDNADDIKYDEESVDKLLDRTQFEDTQADKDKSAESQFSFAKVWVNAKGSLEEGMNDEPERRPDPSLWVKILKQREQEAAEEAAMREKEFGRGRRKRENVDYAVEGDGDDRSPRSKTNKRPRDSESDTDFQAADEDSDDADMPDADGEEDASNELANHEPKDRSRGILSSPPTDRGFRRAEMPLLTPRAPTLPNGHRAGSAESDDGQYHPCIACGGSHDTGYCPLKIAGVEHCNLCGLAHYGVQRTCPHFGSVTQLRAMVEAIKQSPESAELKEMAKRRIVGIIGDLNQRKRKKQEAKMSRTNGTTGGGGGSSGNGPLLTNRPLPPANSNNRPIQNGSASGGEQRQMNGDGTPHHPFPNETAQKRQENRGVGAVSTGYPEYLDKAFADARRIV</sequence>
<dbReference type="Pfam" id="PF23614">
    <property type="entry name" value="DUF7141"/>
    <property type="match status" value="1"/>
</dbReference>
<evidence type="ECO:0000256" key="1">
    <source>
        <dbReference type="ARBA" id="ARBA00004123"/>
    </source>
</evidence>
<evidence type="ECO:0000256" key="8">
    <source>
        <dbReference type="ARBA" id="ARBA00022840"/>
    </source>
</evidence>
<dbReference type="InterPro" id="IPR016197">
    <property type="entry name" value="Chromo-like_dom_sf"/>
</dbReference>
<dbReference type="InterPro" id="IPR013083">
    <property type="entry name" value="Znf_RING/FYVE/PHD"/>
</dbReference>
<feature type="compositionally biased region" description="Basic and acidic residues" evidence="11">
    <location>
        <begin position="1376"/>
        <end position="1385"/>
    </location>
</feature>
<feature type="compositionally biased region" description="Basic residues" evidence="11">
    <location>
        <begin position="153"/>
        <end position="164"/>
    </location>
</feature>
<accession>A0AA43QF89</accession>
<comment type="subcellular location">
    <subcellularLocation>
        <location evidence="1">Nucleus</location>
    </subcellularLocation>
</comment>
<feature type="compositionally biased region" description="Basic and acidic residues" evidence="11">
    <location>
        <begin position="1299"/>
        <end position="1312"/>
    </location>
</feature>
<evidence type="ECO:0000256" key="9">
    <source>
        <dbReference type="ARBA" id="ARBA00023242"/>
    </source>
</evidence>
<dbReference type="Proteomes" id="UP001161017">
    <property type="component" value="Unassembled WGS sequence"/>
</dbReference>
<evidence type="ECO:0000313" key="16">
    <source>
        <dbReference type="Proteomes" id="UP001161017"/>
    </source>
</evidence>
<dbReference type="Gene3D" id="3.40.50.10810">
    <property type="entry name" value="Tandem AAA-ATPase domain"/>
    <property type="match status" value="1"/>
</dbReference>
<dbReference type="SMART" id="SM00249">
    <property type="entry name" value="PHD"/>
    <property type="match status" value="2"/>
</dbReference>
<dbReference type="PROSITE" id="PS51192">
    <property type="entry name" value="HELICASE_ATP_BIND_1"/>
    <property type="match status" value="1"/>
</dbReference>